<organism evidence="1 2">
    <name type="scientific">Stylosanthes scabra</name>
    <dbReference type="NCBI Taxonomy" id="79078"/>
    <lineage>
        <taxon>Eukaryota</taxon>
        <taxon>Viridiplantae</taxon>
        <taxon>Streptophyta</taxon>
        <taxon>Embryophyta</taxon>
        <taxon>Tracheophyta</taxon>
        <taxon>Spermatophyta</taxon>
        <taxon>Magnoliopsida</taxon>
        <taxon>eudicotyledons</taxon>
        <taxon>Gunneridae</taxon>
        <taxon>Pentapetalae</taxon>
        <taxon>rosids</taxon>
        <taxon>fabids</taxon>
        <taxon>Fabales</taxon>
        <taxon>Fabaceae</taxon>
        <taxon>Papilionoideae</taxon>
        <taxon>50 kb inversion clade</taxon>
        <taxon>dalbergioids sensu lato</taxon>
        <taxon>Dalbergieae</taxon>
        <taxon>Pterocarpus clade</taxon>
        <taxon>Stylosanthes</taxon>
    </lineage>
</organism>
<name>A0ABU6WN15_9FABA</name>
<dbReference type="Proteomes" id="UP001341840">
    <property type="component" value="Unassembled WGS sequence"/>
</dbReference>
<reference evidence="1 2" key="1">
    <citation type="journal article" date="2023" name="Plants (Basel)">
        <title>Bridging the Gap: Combining Genomics and Transcriptomics Approaches to Understand Stylosanthes scabra, an Orphan Legume from the Brazilian Caatinga.</title>
        <authorList>
            <person name="Ferreira-Neto J.R.C."/>
            <person name="da Silva M.D."/>
            <person name="Binneck E."/>
            <person name="de Melo N.F."/>
            <person name="da Silva R.H."/>
            <person name="de Melo A.L.T.M."/>
            <person name="Pandolfi V."/>
            <person name="Bustamante F.O."/>
            <person name="Brasileiro-Vidal A.C."/>
            <person name="Benko-Iseppon A.M."/>
        </authorList>
    </citation>
    <scope>NUCLEOTIDE SEQUENCE [LARGE SCALE GENOMIC DNA]</scope>
    <source>
        <tissue evidence="1">Leaves</tissue>
    </source>
</reference>
<evidence type="ECO:0000313" key="1">
    <source>
        <dbReference type="EMBL" id="MED6186702.1"/>
    </source>
</evidence>
<protein>
    <submittedName>
        <fullName evidence="1">Uncharacterized protein</fullName>
    </submittedName>
</protein>
<feature type="non-terminal residue" evidence="1">
    <location>
        <position position="63"/>
    </location>
</feature>
<proteinExistence type="predicted"/>
<evidence type="ECO:0000313" key="2">
    <source>
        <dbReference type="Proteomes" id="UP001341840"/>
    </source>
</evidence>
<accession>A0ABU6WN15</accession>
<dbReference type="EMBL" id="JASCZI010182000">
    <property type="protein sequence ID" value="MED6186702.1"/>
    <property type="molecule type" value="Genomic_DNA"/>
</dbReference>
<keyword evidence="2" id="KW-1185">Reference proteome</keyword>
<sequence length="63" mass="6045">MYPVHAGIQAKATHSTSPGPKAAVLGFSVLSAITATTALLSAITSAPVLPAVAPSAVSSGITS</sequence>
<comment type="caution">
    <text evidence="1">The sequence shown here is derived from an EMBL/GenBank/DDBJ whole genome shotgun (WGS) entry which is preliminary data.</text>
</comment>
<gene>
    <name evidence="1" type="ORF">PIB30_069278</name>
</gene>